<dbReference type="InterPro" id="IPR046833">
    <property type="entry name" value="ABC_N"/>
</dbReference>
<dbReference type="InterPro" id="IPR027417">
    <property type="entry name" value="P-loop_NTPase"/>
</dbReference>
<reference evidence="5" key="1">
    <citation type="submission" date="2020-02" db="EMBL/GenBank/DDBJ databases">
        <title>Genomic and physiological characterization of two novel Nitrospinaceae genera.</title>
        <authorList>
            <person name="Mueller A.J."/>
            <person name="Jung M.-Y."/>
            <person name="Strachan C.R."/>
            <person name="Herbold C.W."/>
            <person name="Kirkegaard R.H."/>
            <person name="Daims H."/>
        </authorList>
    </citation>
    <scope>NUCLEOTIDE SEQUENCE [LARGE SCALE GENOMIC DNA]</scope>
</reference>
<organism evidence="4 5">
    <name type="scientific">Candidatus Nitrohelix vancouverensis</name>
    <dbReference type="NCBI Taxonomy" id="2705534"/>
    <lineage>
        <taxon>Bacteria</taxon>
        <taxon>Pseudomonadati</taxon>
        <taxon>Nitrospinota/Tectimicrobiota group</taxon>
        <taxon>Nitrospinota</taxon>
        <taxon>Nitrospinia</taxon>
        <taxon>Nitrospinales</taxon>
        <taxon>Nitrospinaceae</taxon>
        <taxon>Candidatus Nitrohelix</taxon>
    </lineage>
</organism>
<feature type="domain" description="ATPase of the ABC class N-terminal" evidence="2">
    <location>
        <begin position="7"/>
        <end position="167"/>
    </location>
</feature>
<dbReference type="InterPro" id="IPR046834">
    <property type="entry name" value="ABC_ATPase_C"/>
</dbReference>
<evidence type="ECO:0000259" key="2">
    <source>
        <dbReference type="Pfam" id="PF20446"/>
    </source>
</evidence>
<evidence type="ECO:0000313" key="4">
    <source>
        <dbReference type="EMBL" id="QPJ66443.1"/>
    </source>
</evidence>
<dbReference type="Pfam" id="PF21117">
    <property type="entry name" value="MRB1590_C"/>
    <property type="match status" value="1"/>
</dbReference>
<dbReference type="Pfam" id="PF09818">
    <property type="entry name" value="ABC_ATPase"/>
    <property type="match status" value="1"/>
</dbReference>
<evidence type="ECO:0000259" key="1">
    <source>
        <dbReference type="Pfam" id="PF09818"/>
    </source>
</evidence>
<evidence type="ECO:0000313" key="5">
    <source>
        <dbReference type="Proteomes" id="UP000594464"/>
    </source>
</evidence>
<dbReference type="Pfam" id="PF20446">
    <property type="entry name" value="ABC_N"/>
    <property type="match status" value="1"/>
</dbReference>
<proteinExistence type="predicted"/>
<dbReference type="PANTHER" id="PTHR38149">
    <property type="entry name" value="ATPASE"/>
    <property type="match status" value="1"/>
</dbReference>
<evidence type="ECO:0000259" key="3">
    <source>
        <dbReference type="Pfam" id="PF21117"/>
    </source>
</evidence>
<feature type="domain" description="MRB1590-like C-terminal" evidence="3">
    <location>
        <begin position="472"/>
        <end position="565"/>
    </location>
</feature>
<dbReference type="EMBL" id="CP048620">
    <property type="protein sequence ID" value="QPJ66443.1"/>
    <property type="molecule type" value="Genomic_DNA"/>
</dbReference>
<feature type="domain" description="ATPase of the ABC class C-terminal" evidence="1">
    <location>
        <begin position="175"/>
        <end position="450"/>
    </location>
</feature>
<sequence length="565" mass="61846">MSLLVPESLKAVFRQVEGKGYKEYKVLQGKTFPFGRFELCFEHVQGDPFAQPSRLGVTVDLSALGFDAAFYDTPTRRLAMEDYLLRRMHENIALNRISTAGSGKSGVIEAQEASQAVILRSGISIRQGILNAKLFVGLPGSGRSILGLECLRLFEKAVPPILENSLMASPSHTQGISTAIAVLEDYEFLREELTRRGWSAFVADGSSLPRISGDSDLPLPDAVLFEAPAQLEARVQLPHAGSVRGMPFPNGVNLVVGGGFHGKSVLLNALQFAVYPHAPGDGRERVATIANAVKIRAEDGRAVDEIDLSGFMGTLPSVQDTRRFSSRSASGSTSQAVNILEALEAGTQLLLMDEDTCATNFMIRDERMQALIRTENEPITPFLDRALEIYETLGVSCILVMGGSGDYFEPAQEVIAMQEYRPQVVTSEAKRIVRENPGKRRREVAFAFPAVQKRTRLLGGLDFSRGKKDAVVQARRMDSLVMGSVEVNARYVEQWVEPGQLETCGWILKRLKALQLTSASSNVDGVSEILRDIGEQGLESLIPYNSGALSLPRLHEVLAVLNRLR</sequence>
<accession>A0A7T0C4Q7</accession>
<gene>
    <name evidence="4" type="ORF">G3M78_13970</name>
</gene>
<dbReference type="AlphaFoldDB" id="A0A7T0C4Q7"/>
<dbReference type="SUPFAM" id="SSF52540">
    <property type="entry name" value="P-loop containing nucleoside triphosphate hydrolases"/>
    <property type="match status" value="1"/>
</dbReference>
<dbReference type="PANTHER" id="PTHR38149:SF1">
    <property type="entry name" value="ATPASE"/>
    <property type="match status" value="1"/>
</dbReference>
<protein>
    <submittedName>
        <fullName evidence="4">ABC-ATPase domain-containing protein</fullName>
    </submittedName>
</protein>
<dbReference type="InterPro" id="IPR049069">
    <property type="entry name" value="MRB1590-like_C"/>
</dbReference>
<dbReference type="Proteomes" id="UP000594464">
    <property type="component" value="Chromosome"/>
</dbReference>
<name>A0A7T0C4Q7_9BACT</name>
<dbReference type="KEGG" id="nva:G3M78_13970"/>
<dbReference type="InterPro" id="IPR019195">
    <property type="entry name" value="ABC_ATPase_put"/>
</dbReference>